<comment type="caution">
    <text evidence="2">The sequence shown here is derived from an EMBL/GenBank/DDBJ whole genome shotgun (WGS) entry which is preliminary data.</text>
</comment>
<gene>
    <name evidence="2" type="ORF">HRJ53_25655</name>
</gene>
<organism evidence="2 3">
    <name type="scientific">Candidatus Acidiferrum panamense</name>
    <dbReference type="NCBI Taxonomy" id="2741543"/>
    <lineage>
        <taxon>Bacteria</taxon>
        <taxon>Pseudomonadati</taxon>
        <taxon>Acidobacteriota</taxon>
        <taxon>Terriglobia</taxon>
        <taxon>Candidatus Acidiferrales</taxon>
        <taxon>Candidatus Acidiferrum</taxon>
    </lineage>
</organism>
<evidence type="ECO:0000313" key="2">
    <source>
        <dbReference type="EMBL" id="MBA0088386.1"/>
    </source>
</evidence>
<keyword evidence="3" id="KW-1185">Reference proteome</keyword>
<evidence type="ECO:0008006" key="4">
    <source>
        <dbReference type="Google" id="ProtNLM"/>
    </source>
</evidence>
<reference evidence="2" key="1">
    <citation type="submission" date="2020-06" db="EMBL/GenBank/DDBJ databases">
        <title>Legume-microbial interactions unlock mineral nutrients during tropical forest succession.</title>
        <authorList>
            <person name="Epihov D.Z."/>
        </authorList>
    </citation>
    <scope>NUCLEOTIDE SEQUENCE [LARGE SCALE GENOMIC DNA]</scope>
    <source>
        <strain evidence="2">Pan2503</strain>
    </source>
</reference>
<protein>
    <recommendedName>
        <fullName evidence="4">PilZ domain-containing protein</fullName>
    </recommendedName>
</protein>
<dbReference type="Proteomes" id="UP000567293">
    <property type="component" value="Unassembled WGS sequence"/>
</dbReference>
<name>A0A7V8NVY9_9BACT</name>
<dbReference type="EMBL" id="JACDQQ010002473">
    <property type="protein sequence ID" value="MBA0088386.1"/>
    <property type="molecule type" value="Genomic_DNA"/>
</dbReference>
<accession>A0A7V8NVY9</accession>
<dbReference type="AlphaFoldDB" id="A0A7V8NVY9"/>
<evidence type="ECO:0000313" key="3">
    <source>
        <dbReference type="Proteomes" id="UP000567293"/>
    </source>
</evidence>
<feature type="region of interest" description="Disordered" evidence="1">
    <location>
        <begin position="1"/>
        <end position="24"/>
    </location>
</feature>
<proteinExistence type="predicted"/>
<sequence length="102" mass="11316">MMEVNLAPLARANSGPPERTITDNISPHGVRVRSTCAWQLGEHAEIIPMKGGTPMRGEVVYCQKVENGRFFVGLKFAGSRVPWSILERFNGLLLADIFCAMR</sequence>
<evidence type="ECO:0000256" key="1">
    <source>
        <dbReference type="SAM" id="MobiDB-lite"/>
    </source>
</evidence>